<keyword evidence="4" id="KW-1185">Reference proteome</keyword>
<keyword evidence="2" id="KW-0472">Membrane</keyword>
<reference evidence="3" key="1">
    <citation type="submission" date="2022-07" db="EMBL/GenBank/DDBJ databases">
        <title>Fungi with potential for degradation of polypropylene.</title>
        <authorList>
            <person name="Gostincar C."/>
        </authorList>
    </citation>
    <scope>NUCLEOTIDE SEQUENCE</scope>
    <source>
        <strain evidence="3">EXF-13287</strain>
    </source>
</reference>
<dbReference type="PANTHER" id="PTHR42088:SF1">
    <property type="entry name" value="YALI0F10131P"/>
    <property type="match status" value="1"/>
</dbReference>
<sequence>MDGAAAVEDAYVLGSRIPPLRLRNREVMEAPSPVLGDRGPSRVIARDASTATTTDPCAAKDAPANLCEKPASSQSGALPIALGVIIPLVVIIGVLLYLHFRVKRKMRDEDVRDPHKSLDFGLGDTGKTRKSVLGGKEKDGHNRYRQMSMDLNLSNPYLLPPALHSSRESLHSLARSVHQNEDPYRPITQLSGDGASIRSASRGPDGGSIYSRESGRQQRRSLLGPGPPGGAPRQNLAPKDAAYRKPAPELPPISTSTPAAAARDPFRSPSELSVDTSPYPDEKLIPDLSKSPEVQQPAPVAYGLSEKSSPPRQPSEPVNELAGSVVQHSRIRSQQAVIHERGPSAVELDTIPTRSPEPQATLPSPPPAANSMPVAPQPQVVAPILDEPTDYYHNSAQMPQGNYEQHEYPGHEEDTRGRTHYRDSSFYEPEPQGVGLGLPQQDTRRLSVGFRPLPPDELMDTEDPETRANRIRSFYKEYFDDSKDINRQTQFMPPLPQQYQQQQQQGQHHQGGADYYEDYDHHYQGGAEDPYYDPNANAFVMPYAQPVARRAMTPPPSGSRFQGPRAPPRGYHGSMGDMNMGMPGMRGPPRPGSSASRGYGPPRPGTSQSGAWGRPRAGSSLSAYGPGRNGPPKKQLPPPAALATLPTPSKLKDDSFAIFNAADFAPPETFKDRVAGRSQSPLGERRPYQMTVPAHSPLINAFEEMPSLPSPHSLRKSSTFTGLDFAPPRKFVDANDSRSDAGSIRSNRSGISAVQLGAIRSGAGRVSRLPGDTIFTQAAMEQKLKPAWTMRD</sequence>
<evidence type="ECO:0000313" key="4">
    <source>
        <dbReference type="Proteomes" id="UP001174691"/>
    </source>
</evidence>
<accession>A0AA38S0X1</accession>
<feature type="transmembrane region" description="Helical" evidence="2">
    <location>
        <begin position="78"/>
        <end position="98"/>
    </location>
</feature>
<evidence type="ECO:0000256" key="2">
    <source>
        <dbReference type="SAM" id="Phobius"/>
    </source>
</evidence>
<keyword evidence="2" id="KW-0812">Transmembrane</keyword>
<evidence type="ECO:0000256" key="1">
    <source>
        <dbReference type="SAM" id="MobiDB-lite"/>
    </source>
</evidence>
<feature type="region of interest" description="Disordered" evidence="1">
    <location>
        <begin position="550"/>
        <end position="648"/>
    </location>
</feature>
<keyword evidence="2" id="KW-1133">Transmembrane helix</keyword>
<feature type="region of interest" description="Disordered" evidence="1">
    <location>
        <begin position="499"/>
        <end position="527"/>
    </location>
</feature>
<feature type="compositionally biased region" description="Low complexity" evidence="1">
    <location>
        <begin position="574"/>
        <end position="585"/>
    </location>
</feature>
<evidence type="ECO:0000313" key="3">
    <source>
        <dbReference type="EMBL" id="KAJ9164999.1"/>
    </source>
</evidence>
<feature type="compositionally biased region" description="Polar residues" evidence="1">
    <location>
        <begin position="392"/>
        <end position="403"/>
    </location>
</feature>
<organism evidence="3 4">
    <name type="scientific">Coniochaeta hoffmannii</name>
    <dbReference type="NCBI Taxonomy" id="91930"/>
    <lineage>
        <taxon>Eukaryota</taxon>
        <taxon>Fungi</taxon>
        <taxon>Dikarya</taxon>
        <taxon>Ascomycota</taxon>
        <taxon>Pezizomycotina</taxon>
        <taxon>Sordariomycetes</taxon>
        <taxon>Sordariomycetidae</taxon>
        <taxon>Coniochaetales</taxon>
        <taxon>Coniochaetaceae</taxon>
        <taxon>Coniochaeta</taxon>
    </lineage>
</organism>
<feature type="compositionally biased region" description="Basic and acidic residues" evidence="1">
    <location>
        <begin position="404"/>
        <end position="425"/>
    </location>
</feature>
<dbReference type="AlphaFoldDB" id="A0AA38S0X1"/>
<feature type="region of interest" description="Disordered" evidence="1">
    <location>
        <begin position="170"/>
        <end position="374"/>
    </location>
</feature>
<proteinExistence type="predicted"/>
<gene>
    <name evidence="3" type="ORF">NKR19_g753</name>
</gene>
<comment type="caution">
    <text evidence="3">The sequence shown here is derived from an EMBL/GenBank/DDBJ whole genome shotgun (WGS) entry which is preliminary data.</text>
</comment>
<dbReference type="EMBL" id="JANBVN010000007">
    <property type="protein sequence ID" value="KAJ9164999.1"/>
    <property type="molecule type" value="Genomic_DNA"/>
</dbReference>
<feature type="region of interest" description="Disordered" evidence="1">
    <location>
        <begin position="390"/>
        <end position="468"/>
    </location>
</feature>
<protein>
    <submittedName>
        <fullName evidence="3">Triple functional domain protein</fullName>
    </submittedName>
</protein>
<dbReference type="Proteomes" id="UP001174691">
    <property type="component" value="Unassembled WGS sequence"/>
</dbReference>
<feature type="region of interest" description="Disordered" evidence="1">
    <location>
        <begin position="121"/>
        <end position="143"/>
    </location>
</feature>
<name>A0AA38S0X1_9PEZI</name>
<dbReference type="PANTHER" id="PTHR42088">
    <property type="entry name" value="YALI0F10131P"/>
    <property type="match status" value="1"/>
</dbReference>
<feature type="compositionally biased region" description="Low complexity" evidence="1">
    <location>
        <begin position="499"/>
        <end position="512"/>
    </location>
</feature>
<feature type="compositionally biased region" description="Polar residues" evidence="1">
    <location>
        <begin position="352"/>
        <end position="362"/>
    </location>
</feature>